<dbReference type="CDD" id="cd04301">
    <property type="entry name" value="NAT_SF"/>
    <property type="match status" value="1"/>
</dbReference>
<feature type="region of interest" description="Disordered" evidence="7">
    <location>
        <begin position="102"/>
        <end position="140"/>
    </location>
</feature>
<dbReference type="InterPro" id="IPR056511">
    <property type="entry name" value="IDM1_C"/>
</dbReference>
<dbReference type="PANTHER" id="PTHR46309">
    <property type="entry name" value="PHD FINGER PROTEIN 12"/>
    <property type="match status" value="1"/>
</dbReference>
<dbReference type="SMART" id="SM00249">
    <property type="entry name" value="PHD"/>
    <property type="match status" value="2"/>
</dbReference>
<name>A0A8B8LKM0_ABRPR</name>
<dbReference type="SUPFAM" id="SSF57903">
    <property type="entry name" value="FYVE/PHD zinc finger"/>
    <property type="match status" value="1"/>
</dbReference>
<keyword evidence="4" id="KW-0862">Zinc</keyword>
<evidence type="ECO:0000313" key="10">
    <source>
        <dbReference type="Proteomes" id="UP000694853"/>
    </source>
</evidence>
<feature type="compositionally biased region" description="Basic and acidic residues" evidence="7">
    <location>
        <begin position="120"/>
        <end position="140"/>
    </location>
</feature>
<dbReference type="InterPro" id="IPR016181">
    <property type="entry name" value="Acyl_CoA_acyltransferase"/>
</dbReference>
<dbReference type="InterPro" id="IPR000182">
    <property type="entry name" value="GNAT_dom"/>
</dbReference>
<dbReference type="GO" id="GO:0005634">
    <property type="term" value="C:nucleus"/>
    <property type="evidence" value="ECO:0007669"/>
    <property type="project" value="UniProtKB-SubCell"/>
</dbReference>
<gene>
    <name evidence="11" type="primary">LOC113866262</name>
</gene>
<keyword evidence="2" id="KW-0479">Metal-binding</keyword>
<dbReference type="GO" id="GO:0006357">
    <property type="term" value="P:regulation of transcription by RNA polymerase II"/>
    <property type="evidence" value="ECO:0007669"/>
    <property type="project" value="TreeGrafter"/>
</dbReference>
<evidence type="ECO:0000256" key="2">
    <source>
        <dbReference type="ARBA" id="ARBA00022723"/>
    </source>
</evidence>
<dbReference type="GO" id="GO:0003714">
    <property type="term" value="F:transcription corepressor activity"/>
    <property type="evidence" value="ECO:0007669"/>
    <property type="project" value="InterPro"/>
</dbReference>
<keyword evidence="10" id="KW-1185">Reference proteome</keyword>
<dbReference type="GeneID" id="113866262"/>
<sequence length="574" mass="65203">MAPTSSPPEINIEPEYCPQAIIDWCNHIASQDHKPRGSSSRDLSLKAKKHLCALGWKFWYIDKKYKWELRYTSPNNGKTYISLRRACESCIAEGLEKGTPQIVPVLQEHPSKPKKKKQRICKEERQSDAEEHSESELEERGRVVRRAKRVWNEDGAQGSGSSQRNPRKIISWLLDNKVVALHSRVFCGGANNVVKKGKLMHCGIACDCCGLVFSISRFEAHAECNKHRPSATIILEDGRSLLDCQNQVLSSNAKVVNDSVCSHCRFGGDVMLCDCCPSSFHLDCLGLDSVPDGDWFCPRCCCKICHKPRCKEDCADDLDDNSALICDQCERKYHVGCLKARGFTRLGNHPPRKIWFCTRSCEKLYFRLQDLIGKENLVGEDNLIWTLLKIVESDESEESDPSSREFEGLSKIKKKLNLAVGLLHECFDPLIDAFSGRDIVADVIFSRGLEFSRLDFSGFYTVVLERNNELISVATIRIFGQSVAEIPLVGTWSKFRRLGMCRILMNEIEKKLSDLGVRRLVLPSTHNVIHTWTNSFGLERMTVSDKFQFLEHTFLDFQDTIMCHKPLLNASINY</sequence>
<dbReference type="InterPro" id="IPR042163">
    <property type="entry name" value="PHF12"/>
</dbReference>
<keyword evidence="3 6" id="KW-0863">Zinc-finger</keyword>
<evidence type="ECO:0000313" key="11">
    <source>
        <dbReference type="RefSeq" id="XP_027356941.1"/>
    </source>
</evidence>
<evidence type="ECO:0000256" key="4">
    <source>
        <dbReference type="ARBA" id="ARBA00022833"/>
    </source>
</evidence>
<dbReference type="GO" id="GO:0008270">
    <property type="term" value="F:zinc ion binding"/>
    <property type="evidence" value="ECO:0007669"/>
    <property type="project" value="UniProtKB-KW"/>
</dbReference>
<protein>
    <submittedName>
        <fullName evidence="11">Increased DNA methylation 1-like</fullName>
    </submittedName>
</protein>
<organism evidence="10 11">
    <name type="scientific">Abrus precatorius</name>
    <name type="common">Indian licorice</name>
    <name type="synonym">Glycine abrus</name>
    <dbReference type="NCBI Taxonomy" id="3816"/>
    <lineage>
        <taxon>Eukaryota</taxon>
        <taxon>Viridiplantae</taxon>
        <taxon>Streptophyta</taxon>
        <taxon>Embryophyta</taxon>
        <taxon>Tracheophyta</taxon>
        <taxon>Spermatophyta</taxon>
        <taxon>Magnoliopsida</taxon>
        <taxon>eudicotyledons</taxon>
        <taxon>Gunneridae</taxon>
        <taxon>Pentapetalae</taxon>
        <taxon>rosids</taxon>
        <taxon>fabids</taxon>
        <taxon>Fabales</taxon>
        <taxon>Fabaceae</taxon>
        <taxon>Papilionoideae</taxon>
        <taxon>50 kb inversion clade</taxon>
        <taxon>NPAAA clade</taxon>
        <taxon>indigoferoid/millettioid clade</taxon>
        <taxon>Abreae</taxon>
        <taxon>Abrus</taxon>
    </lineage>
</organism>
<dbReference type="PROSITE" id="PS51186">
    <property type="entry name" value="GNAT"/>
    <property type="match status" value="1"/>
</dbReference>
<dbReference type="InterPro" id="IPR011011">
    <property type="entry name" value="Znf_FYVE_PHD"/>
</dbReference>
<comment type="subcellular location">
    <subcellularLocation>
        <location evidence="1">Nucleus</location>
    </subcellularLocation>
</comment>
<dbReference type="GO" id="GO:0016747">
    <property type="term" value="F:acyltransferase activity, transferring groups other than amino-acyl groups"/>
    <property type="evidence" value="ECO:0007669"/>
    <property type="project" value="InterPro"/>
</dbReference>
<dbReference type="Pfam" id="PF23011">
    <property type="entry name" value="PHD-1st_NSD"/>
    <property type="match status" value="1"/>
</dbReference>
<evidence type="ECO:0000256" key="3">
    <source>
        <dbReference type="ARBA" id="ARBA00022771"/>
    </source>
</evidence>
<keyword evidence="5" id="KW-0539">Nucleus</keyword>
<proteinExistence type="predicted"/>
<dbReference type="PANTHER" id="PTHR46309:SF15">
    <property type="entry name" value="PHD-FINGER PROTEIN"/>
    <property type="match status" value="1"/>
</dbReference>
<feature type="domain" description="N-acetyltransferase" evidence="9">
    <location>
        <begin position="404"/>
        <end position="556"/>
    </location>
</feature>
<dbReference type="Gene3D" id="3.30.40.10">
    <property type="entry name" value="Zinc/RING finger domain, C3HC4 (zinc finger)"/>
    <property type="match status" value="2"/>
</dbReference>
<evidence type="ECO:0000259" key="9">
    <source>
        <dbReference type="PROSITE" id="PS51186"/>
    </source>
</evidence>
<evidence type="ECO:0000259" key="8">
    <source>
        <dbReference type="PROSITE" id="PS50016"/>
    </source>
</evidence>
<evidence type="ECO:0000256" key="5">
    <source>
        <dbReference type="ARBA" id="ARBA00023242"/>
    </source>
</evidence>
<reference evidence="10" key="1">
    <citation type="journal article" date="2019" name="Toxins">
        <title>Detection of Abrin-Like and Prepropulchellin-Like Toxin Genes and Transcripts Using Whole Genome Sequencing and Full-Length Transcript Sequencing of Abrus precatorius.</title>
        <authorList>
            <person name="Hovde B.T."/>
            <person name="Daligault H.E."/>
            <person name="Hanschen E.R."/>
            <person name="Kunde Y.A."/>
            <person name="Johnson M.B."/>
            <person name="Starkenburg S.R."/>
            <person name="Johnson S.L."/>
        </authorList>
    </citation>
    <scope>NUCLEOTIDE SEQUENCE [LARGE SCALE GENOMIC DNA]</scope>
</reference>
<dbReference type="RefSeq" id="XP_027356941.1">
    <property type="nucleotide sequence ID" value="XM_027501140.1"/>
</dbReference>
<dbReference type="Pfam" id="PF16135">
    <property type="entry name" value="TDBD"/>
    <property type="match status" value="1"/>
</dbReference>
<evidence type="ECO:0000256" key="1">
    <source>
        <dbReference type="ARBA" id="ARBA00004123"/>
    </source>
</evidence>
<accession>A0A8B8LKM0</accession>
<dbReference type="AlphaFoldDB" id="A0A8B8LKM0"/>
<dbReference type="SUPFAM" id="SSF55729">
    <property type="entry name" value="Acyl-CoA N-acyltransferases (Nat)"/>
    <property type="match status" value="1"/>
</dbReference>
<evidence type="ECO:0000256" key="7">
    <source>
        <dbReference type="SAM" id="MobiDB-lite"/>
    </source>
</evidence>
<dbReference type="InterPro" id="IPR059153">
    <property type="entry name" value="NSD_PHD-1st"/>
</dbReference>
<dbReference type="KEGG" id="aprc:113866262"/>
<dbReference type="PROSITE" id="PS50016">
    <property type="entry name" value="ZF_PHD_2"/>
    <property type="match status" value="1"/>
</dbReference>
<dbReference type="Pfam" id="PF22970">
    <property type="entry name" value="DUF7028"/>
    <property type="match status" value="1"/>
</dbReference>
<dbReference type="Proteomes" id="UP000694853">
    <property type="component" value="Unplaced"/>
</dbReference>
<feature type="domain" description="PHD-type" evidence="8">
    <location>
        <begin position="258"/>
        <end position="303"/>
    </location>
</feature>
<dbReference type="InterPro" id="IPR013083">
    <property type="entry name" value="Znf_RING/FYVE/PHD"/>
</dbReference>
<dbReference type="Pfam" id="PF23209">
    <property type="entry name" value="IDM1_C"/>
    <property type="match status" value="1"/>
</dbReference>
<dbReference type="InterPro" id="IPR001965">
    <property type="entry name" value="Znf_PHD"/>
</dbReference>
<dbReference type="InterPro" id="IPR054292">
    <property type="entry name" value="DUF7028"/>
</dbReference>
<dbReference type="InterPro" id="IPR019787">
    <property type="entry name" value="Znf_PHD-finger"/>
</dbReference>
<reference evidence="11" key="2">
    <citation type="submission" date="2025-08" db="UniProtKB">
        <authorList>
            <consortium name="RefSeq"/>
        </authorList>
    </citation>
    <scope>IDENTIFICATION</scope>
    <source>
        <tissue evidence="11">Young leaves</tissue>
    </source>
</reference>
<dbReference type="InterPro" id="IPR032308">
    <property type="entry name" value="TDBD"/>
</dbReference>
<dbReference type="Gene3D" id="3.40.630.30">
    <property type="match status" value="1"/>
</dbReference>
<dbReference type="OrthoDB" id="1903104at2759"/>
<evidence type="ECO:0000256" key="6">
    <source>
        <dbReference type="PROSITE-ProRule" id="PRU00146"/>
    </source>
</evidence>